<dbReference type="Proteomes" id="UP000193108">
    <property type="component" value="Unassembled WGS sequence"/>
</dbReference>
<feature type="transmembrane region" description="Helical" evidence="6">
    <location>
        <begin position="103"/>
        <end position="127"/>
    </location>
</feature>
<feature type="transmembrane region" description="Helical" evidence="6">
    <location>
        <begin position="133"/>
        <end position="150"/>
    </location>
</feature>
<dbReference type="GO" id="GO:0005886">
    <property type="term" value="C:plasma membrane"/>
    <property type="evidence" value="ECO:0007669"/>
    <property type="project" value="UniProtKB-SubCell"/>
</dbReference>
<evidence type="ECO:0000256" key="2">
    <source>
        <dbReference type="ARBA" id="ARBA00022475"/>
    </source>
</evidence>
<feature type="transmembrane region" description="Helical" evidence="6">
    <location>
        <begin position="62"/>
        <end position="82"/>
    </location>
</feature>
<accession>A0A1X1ZMB2</accession>
<feature type="transmembrane region" description="Helical" evidence="6">
    <location>
        <begin position="190"/>
        <end position="210"/>
    </location>
</feature>
<organism evidence="7 8">
    <name type="scientific">Mycolicibacter nonchromogenicus</name>
    <name type="common">Mycobacterium nonchromogenicum</name>
    <dbReference type="NCBI Taxonomy" id="1782"/>
    <lineage>
        <taxon>Bacteria</taxon>
        <taxon>Bacillati</taxon>
        <taxon>Actinomycetota</taxon>
        <taxon>Actinomycetes</taxon>
        <taxon>Mycobacteriales</taxon>
        <taxon>Mycobacteriaceae</taxon>
        <taxon>Mycolicibacter</taxon>
    </lineage>
</organism>
<evidence type="ECO:0008006" key="9">
    <source>
        <dbReference type="Google" id="ProtNLM"/>
    </source>
</evidence>
<dbReference type="PANTHER" id="PTHR38601">
    <property type="entry name" value="HYDROGENASE-4 COMPONENT E"/>
    <property type="match status" value="1"/>
</dbReference>
<evidence type="ECO:0000256" key="1">
    <source>
        <dbReference type="ARBA" id="ARBA00004651"/>
    </source>
</evidence>
<dbReference type="EMBL" id="LQPI01000022">
    <property type="protein sequence ID" value="ORW24487.1"/>
    <property type="molecule type" value="Genomic_DNA"/>
</dbReference>
<dbReference type="InterPro" id="IPR038730">
    <property type="entry name" value="HyfE-like"/>
</dbReference>
<evidence type="ECO:0000256" key="6">
    <source>
        <dbReference type="SAM" id="Phobius"/>
    </source>
</evidence>
<comment type="caution">
    <text evidence="7">The sequence shown here is derived from an EMBL/GenBank/DDBJ whole genome shotgun (WGS) entry which is preliminary data.</text>
</comment>
<evidence type="ECO:0000313" key="8">
    <source>
        <dbReference type="Proteomes" id="UP000193108"/>
    </source>
</evidence>
<keyword evidence="8" id="KW-1185">Reference proteome</keyword>
<dbReference type="STRING" id="1782.AWC18_03270"/>
<name>A0A1X1ZMB2_MYCNO</name>
<feature type="transmembrane region" description="Helical" evidence="6">
    <location>
        <begin position="39"/>
        <end position="56"/>
    </location>
</feature>
<feature type="transmembrane region" description="Helical" evidence="6">
    <location>
        <begin position="6"/>
        <end position="27"/>
    </location>
</feature>
<reference evidence="7 8" key="1">
    <citation type="submission" date="2016-01" db="EMBL/GenBank/DDBJ databases">
        <title>The new phylogeny of the genus Mycobacterium.</title>
        <authorList>
            <person name="Tarcisio F."/>
            <person name="Conor M."/>
            <person name="Antonella G."/>
            <person name="Elisabetta G."/>
            <person name="Giulia F.S."/>
            <person name="Sara T."/>
            <person name="Anna F."/>
            <person name="Clotilde B."/>
            <person name="Roberto B."/>
            <person name="Veronica D.S."/>
            <person name="Fabio R."/>
            <person name="Monica P."/>
            <person name="Olivier J."/>
            <person name="Enrico T."/>
            <person name="Nicola S."/>
        </authorList>
    </citation>
    <scope>NUCLEOTIDE SEQUENCE [LARGE SCALE GENOMIC DNA]</scope>
    <source>
        <strain evidence="7 8">DSM 44164</strain>
    </source>
</reference>
<feature type="transmembrane region" description="Helical" evidence="6">
    <location>
        <begin position="162"/>
        <end position="184"/>
    </location>
</feature>
<gene>
    <name evidence="7" type="ORF">AWC18_03270</name>
</gene>
<sequence length="223" mass="23412">MNEALIDFVNMLDLAAGGVLLAAVLAVWHRDLSVVVRRLLVAQGVALAAIPLIRGVHEHDRALLLVGLGVLAVRAVLLPWLLHRALGAERQERRESAPLVSTTASLLMATALVVAAFTITQPVIALAPSTSTNAAPAAVATVLIALFIMATRRHAISQTVGLLMLDNGIAATAFLLTAGVPLIVELGASLDVLFVLIVLGVLTGQLRKAFGGVDLDLLRELRD</sequence>
<protein>
    <recommendedName>
        <fullName evidence="9">Hydrogenase HycP</fullName>
    </recommendedName>
</protein>
<keyword evidence="4 6" id="KW-1133">Transmembrane helix</keyword>
<evidence type="ECO:0000256" key="5">
    <source>
        <dbReference type="ARBA" id="ARBA00023136"/>
    </source>
</evidence>
<dbReference type="AlphaFoldDB" id="A0A1X1ZMB2"/>
<proteinExistence type="predicted"/>
<evidence type="ECO:0000313" key="7">
    <source>
        <dbReference type="EMBL" id="ORW24487.1"/>
    </source>
</evidence>
<evidence type="ECO:0000256" key="4">
    <source>
        <dbReference type="ARBA" id="ARBA00022989"/>
    </source>
</evidence>
<keyword evidence="2" id="KW-1003">Cell membrane</keyword>
<keyword evidence="3 6" id="KW-0812">Transmembrane</keyword>
<evidence type="ECO:0000256" key="3">
    <source>
        <dbReference type="ARBA" id="ARBA00022692"/>
    </source>
</evidence>
<comment type="subcellular location">
    <subcellularLocation>
        <location evidence="1">Cell membrane</location>
        <topology evidence="1">Multi-pass membrane protein</topology>
    </subcellularLocation>
</comment>
<dbReference type="PANTHER" id="PTHR38601:SF1">
    <property type="entry name" value="HYDROGENASE-4 COMPONENT E"/>
    <property type="match status" value="1"/>
</dbReference>
<dbReference type="RefSeq" id="WP_085137356.1">
    <property type="nucleotide sequence ID" value="NZ_LQPI01000022.1"/>
</dbReference>
<keyword evidence="5 6" id="KW-0472">Membrane</keyword>